<feature type="transmembrane region" description="Helical" evidence="15">
    <location>
        <begin position="259"/>
        <end position="284"/>
    </location>
</feature>
<dbReference type="InterPro" id="IPR027387">
    <property type="entry name" value="Cytb/b6-like_sf"/>
</dbReference>
<evidence type="ECO:0000313" key="18">
    <source>
        <dbReference type="EMBL" id="MCK0537933.1"/>
    </source>
</evidence>
<evidence type="ECO:0000256" key="14">
    <source>
        <dbReference type="RuleBase" id="RU003385"/>
    </source>
</evidence>
<evidence type="ECO:0000259" key="16">
    <source>
        <dbReference type="PROSITE" id="PS51002"/>
    </source>
</evidence>
<dbReference type="PIRSF" id="PIRSF038885">
    <property type="entry name" value="COB"/>
    <property type="match status" value="1"/>
</dbReference>
<dbReference type="Gene3D" id="1.20.810.10">
    <property type="entry name" value="Cytochrome Bc1 Complex, Chain C"/>
    <property type="match status" value="1"/>
</dbReference>
<dbReference type="Proteomes" id="UP001165524">
    <property type="component" value="Unassembled WGS sequence"/>
</dbReference>
<keyword evidence="11 15" id="KW-1133">Transmembrane helix</keyword>
<dbReference type="PANTHER" id="PTHR19271:SF16">
    <property type="entry name" value="CYTOCHROME B"/>
    <property type="match status" value="1"/>
</dbReference>
<dbReference type="RefSeq" id="WP_246952027.1">
    <property type="nucleotide sequence ID" value="NZ_JALKII010000005.1"/>
</dbReference>
<evidence type="ECO:0000256" key="6">
    <source>
        <dbReference type="ARBA" id="ARBA00022617"/>
    </source>
</evidence>
<dbReference type="PROSITE" id="PS51003">
    <property type="entry name" value="CYTB_CTER"/>
    <property type="match status" value="1"/>
</dbReference>
<dbReference type="InterPro" id="IPR005797">
    <property type="entry name" value="Cyt_b/b6_N"/>
</dbReference>
<keyword evidence="5 14" id="KW-0813">Transport</keyword>
<organism evidence="18 19">
    <name type="scientific">Alcanivorax quisquiliarum</name>
    <dbReference type="NCBI Taxonomy" id="2933565"/>
    <lineage>
        <taxon>Bacteria</taxon>
        <taxon>Pseudomonadati</taxon>
        <taxon>Pseudomonadota</taxon>
        <taxon>Gammaproteobacteria</taxon>
        <taxon>Oceanospirillales</taxon>
        <taxon>Alcanivoracaceae</taxon>
        <taxon>Alcanivorax</taxon>
    </lineage>
</organism>
<evidence type="ECO:0000256" key="10">
    <source>
        <dbReference type="ARBA" id="ARBA00022982"/>
    </source>
</evidence>
<dbReference type="InterPro" id="IPR048259">
    <property type="entry name" value="Cytochrome_b_N_euk/bac"/>
</dbReference>
<dbReference type="InterPro" id="IPR016174">
    <property type="entry name" value="Di-haem_cyt_TM"/>
</dbReference>
<feature type="domain" description="Cytochrome b/b6 N-terminal region profile" evidence="16">
    <location>
        <begin position="7"/>
        <end position="230"/>
    </location>
</feature>
<evidence type="ECO:0000259" key="17">
    <source>
        <dbReference type="PROSITE" id="PS51003"/>
    </source>
</evidence>
<evidence type="ECO:0000313" key="19">
    <source>
        <dbReference type="Proteomes" id="UP001165524"/>
    </source>
</evidence>
<proteinExistence type="inferred from homology"/>
<dbReference type="PANTHER" id="PTHR19271">
    <property type="entry name" value="CYTOCHROME B"/>
    <property type="match status" value="1"/>
</dbReference>
<comment type="subcellular location">
    <subcellularLocation>
        <location evidence="2">Membrane</location>
        <topology evidence="2">Multi-pass membrane protein</topology>
    </subcellularLocation>
</comment>
<dbReference type="CDD" id="cd00284">
    <property type="entry name" value="Cytochrome_b_N"/>
    <property type="match status" value="1"/>
</dbReference>
<comment type="function">
    <text evidence="1 14">Component of the ubiquinol-cytochrome c reductase complex (complex III or cytochrome b-c1 complex), which is a respiratory chain that generates an electrochemical potential coupled to ATP synthesis.</text>
</comment>
<evidence type="ECO:0000256" key="4">
    <source>
        <dbReference type="ARBA" id="ARBA00013531"/>
    </source>
</evidence>
<evidence type="ECO:0000256" key="12">
    <source>
        <dbReference type="ARBA" id="ARBA00023004"/>
    </source>
</evidence>
<comment type="cofactor">
    <cofactor evidence="14">
        <name>heme b</name>
        <dbReference type="ChEBI" id="CHEBI:60344"/>
    </cofactor>
    <text evidence="14">Binds 2 heme groups non-covalently.</text>
</comment>
<keyword evidence="9" id="KW-0479">Metal-binding</keyword>
<dbReference type="SUPFAM" id="SSF81342">
    <property type="entry name" value="Transmembrane di-heme cytochromes"/>
    <property type="match status" value="1"/>
</dbReference>
<evidence type="ECO:0000256" key="15">
    <source>
        <dbReference type="SAM" id="Phobius"/>
    </source>
</evidence>
<reference evidence="18" key="1">
    <citation type="submission" date="2022-04" db="EMBL/GenBank/DDBJ databases">
        <title>Alcanivorax sp. CY1518 draft genome sequence.</title>
        <authorList>
            <person name="Zhao G."/>
            <person name="An M."/>
        </authorList>
    </citation>
    <scope>NUCLEOTIDE SEQUENCE</scope>
    <source>
        <strain evidence="18">CY1518</strain>
    </source>
</reference>
<evidence type="ECO:0000256" key="13">
    <source>
        <dbReference type="ARBA" id="ARBA00023136"/>
    </source>
</evidence>
<keyword evidence="12" id="KW-0408">Iron</keyword>
<accession>A0ABT0E862</accession>
<evidence type="ECO:0000256" key="9">
    <source>
        <dbReference type="ARBA" id="ARBA00022723"/>
    </source>
</evidence>
<feature type="transmembrane region" description="Helical" evidence="15">
    <location>
        <begin position="328"/>
        <end position="347"/>
    </location>
</feature>
<feature type="transmembrane region" description="Helical" evidence="15">
    <location>
        <begin position="118"/>
        <end position="140"/>
    </location>
</feature>
<evidence type="ECO:0000256" key="5">
    <source>
        <dbReference type="ARBA" id="ARBA00022448"/>
    </source>
</evidence>
<dbReference type="InterPro" id="IPR036150">
    <property type="entry name" value="Cyt_b/b6_C_sf"/>
</dbReference>
<dbReference type="InterPro" id="IPR030689">
    <property type="entry name" value="Cytochrome_b"/>
</dbReference>
<evidence type="ECO:0000256" key="3">
    <source>
        <dbReference type="ARBA" id="ARBA00011649"/>
    </source>
</evidence>
<comment type="subunit">
    <text evidence="3 14">The main subunits of complex b-c1 are: cytochrome b, cytochrome c1 and the Rieske protein.</text>
</comment>
<comment type="similarity">
    <text evidence="14">Belongs to the cytochrome b family.</text>
</comment>
<dbReference type="Pfam" id="PF00033">
    <property type="entry name" value="Cytochrome_B"/>
    <property type="match status" value="1"/>
</dbReference>
<comment type="caution">
    <text evidence="18">The sequence shown here is derived from an EMBL/GenBank/DDBJ whole genome shotgun (WGS) entry which is preliminary data.</text>
</comment>
<dbReference type="SUPFAM" id="SSF81648">
    <property type="entry name" value="a domain/subunit of cytochrome bc1 complex (Ubiquinol-cytochrome c reductase)"/>
    <property type="match status" value="1"/>
</dbReference>
<feature type="transmembrane region" description="Helical" evidence="15">
    <location>
        <begin position="198"/>
        <end position="220"/>
    </location>
</feature>
<keyword evidence="8 14" id="KW-0812">Transmembrane</keyword>
<dbReference type="EMBL" id="JALKII010000005">
    <property type="protein sequence ID" value="MCK0537933.1"/>
    <property type="molecule type" value="Genomic_DNA"/>
</dbReference>
<evidence type="ECO:0000256" key="8">
    <source>
        <dbReference type="ARBA" id="ARBA00022692"/>
    </source>
</evidence>
<evidence type="ECO:0000256" key="2">
    <source>
        <dbReference type="ARBA" id="ARBA00004141"/>
    </source>
</evidence>
<evidence type="ECO:0000256" key="11">
    <source>
        <dbReference type="ARBA" id="ARBA00022989"/>
    </source>
</evidence>
<feature type="domain" description="Cytochrome b/b6 C-terminal region profile" evidence="17">
    <location>
        <begin position="240"/>
        <end position="425"/>
    </location>
</feature>
<feature type="transmembrane region" description="Helical" evidence="15">
    <location>
        <begin position="390"/>
        <end position="411"/>
    </location>
</feature>
<keyword evidence="19" id="KW-1185">Reference proteome</keyword>
<keyword evidence="13 15" id="KW-0472">Membrane</keyword>
<gene>
    <name evidence="18" type="ORF">MU846_09435</name>
</gene>
<sequence length="431" mass="48743">MGIIKGTVDWVDARLPVVNAFKKHMSEYYAPKNFNFWYYFGVLSMVVLVNQLLTGIWLTMFYSPTDAFASVEYIMRDVQWGWLIRYMHAVGASAFFAVVYLHMFRGLMYGSYKPPRELVWIFGMMIYLALMAEGFLGYVLPWGNMSYWGAQVIISLAEAIPFQVLPFVDGAEAAAMGEALTTWVRGDYLLSDATVNKFFALHVVAIPLVLVALVVLHILALHEVGSNNPDGVEIKQNKDENGIPKDGIPFHPYYTVKDLVGVVVFLMVFAVVIFFFPDGGGYFIERPNFEPANPLATPDHIAPVWYYGPYYAMLRATTFSFLFDAKTWGLIIMGGAIAILFVVPWLDRHPVKSIRYKGMVSKVTLMLFAVFFLFLGFLGTQPADNSFLGISFTGWAQIGTFYYFIYFLVILPFGHRFEKSKPVPDRVTGGH</sequence>
<feature type="transmembrane region" description="Helical" evidence="15">
    <location>
        <begin position="36"/>
        <end position="62"/>
    </location>
</feature>
<feature type="transmembrane region" description="Helical" evidence="15">
    <location>
        <begin position="359"/>
        <end position="378"/>
    </location>
</feature>
<protein>
    <recommendedName>
        <fullName evidence="4 14">Cytochrome b</fullName>
    </recommendedName>
</protein>
<keyword evidence="6 14" id="KW-0349">Heme</keyword>
<keyword evidence="10 14" id="KW-0249">Electron transport</keyword>
<evidence type="ECO:0000256" key="1">
    <source>
        <dbReference type="ARBA" id="ARBA00002444"/>
    </source>
</evidence>
<evidence type="ECO:0000256" key="7">
    <source>
        <dbReference type="ARBA" id="ARBA00022660"/>
    </source>
</evidence>
<keyword evidence="7 14" id="KW-0679">Respiratory chain</keyword>
<dbReference type="InterPro" id="IPR005798">
    <property type="entry name" value="Cyt_b/b6_C"/>
</dbReference>
<name>A0ABT0E862_9GAMM</name>
<dbReference type="PROSITE" id="PS51002">
    <property type="entry name" value="CYTB_NTER"/>
    <property type="match status" value="1"/>
</dbReference>
<feature type="transmembrane region" description="Helical" evidence="15">
    <location>
        <begin position="83"/>
        <end position="103"/>
    </location>
</feature>
<dbReference type="Pfam" id="PF00032">
    <property type="entry name" value="Cytochrom_B_C"/>
    <property type="match status" value="1"/>
</dbReference>